<dbReference type="Proteomes" id="UP001320876">
    <property type="component" value="Unassembled WGS sequence"/>
</dbReference>
<gene>
    <name evidence="1" type="ORF">OKA05_03365</name>
</gene>
<name>A0ABT3GD84_9BACT</name>
<evidence type="ECO:0000313" key="1">
    <source>
        <dbReference type="EMBL" id="MCW1921577.1"/>
    </source>
</evidence>
<proteinExistence type="predicted"/>
<accession>A0ABT3GD84</accession>
<dbReference type="RefSeq" id="WP_264485686.1">
    <property type="nucleotide sequence ID" value="NZ_JAPDDT010000001.1"/>
</dbReference>
<dbReference type="EMBL" id="JAPDDT010000001">
    <property type="protein sequence ID" value="MCW1921577.1"/>
    <property type="molecule type" value="Genomic_DNA"/>
</dbReference>
<protein>
    <submittedName>
        <fullName evidence="1">Uncharacterized protein</fullName>
    </submittedName>
</protein>
<organism evidence="1 2">
    <name type="scientific">Luteolibacter arcticus</name>
    <dbReference type="NCBI Taxonomy" id="1581411"/>
    <lineage>
        <taxon>Bacteria</taxon>
        <taxon>Pseudomonadati</taxon>
        <taxon>Verrucomicrobiota</taxon>
        <taxon>Verrucomicrobiia</taxon>
        <taxon>Verrucomicrobiales</taxon>
        <taxon>Verrucomicrobiaceae</taxon>
        <taxon>Luteolibacter</taxon>
    </lineage>
</organism>
<reference evidence="1 2" key="1">
    <citation type="submission" date="2022-10" db="EMBL/GenBank/DDBJ databases">
        <title>Luteolibacter arcticus strain CCTCC AB 2014275, whole genome shotgun sequencing project.</title>
        <authorList>
            <person name="Zhao G."/>
            <person name="Shen L."/>
        </authorList>
    </citation>
    <scope>NUCLEOTIDE SEQUENCE [LARGE SCALE GENOMIC DNA]</scope>
    <source>
        <strain evidence="1 2">CCTCC AB 2014275</strain>
    </source>
</reference>
<sequence>MANTLTIRSPNYYKPFDNSDNPCCWQVDLVCRDVEAVLDGAGFDYESMIEDWGAAYSWTNSDGVEHSLMISCVDVENAEYEIQCSAIRKRLLGLRREDVTEASDFVQIRPFLLKLDKAYPEAPPPDVRL</sequence>
<evidence type="ECO:0000313" key="2">
    <source>
        <dbReference type="Proteomes" id="UP001320876"/>
    </source>
</evidence>
<keyword evidence="2" id="KW-1185">Reference proteome</keyword>
<comment type="caution">
    <text evidence="1">The sequence shown here is derived from an EMBL/GenBank/DDBJ whole genome shotgun (WGS) entry which is preliminary data.</text>
</comment>